<evidence type="ECO:0000256" key="1">
    <source>
        <dbReference type="SAM" id="Phobius"/>
    </source>
</evidence>
<name>A0AAD7C0N2_MYCRO</name>
<evidence type="ECO:0000313" key="2">
    <source>
        <dbReference type="EMBL" id="KAJ7636176.1"/>
    </source>
</evidence>
<accession>A0AAD7C0N2</accession>
<keyword evidence="1" id="KW-1133">Transmembrane helix</keyword>
<keyword evidence="1" id="KW-0812">Transmembrane</keyword>
<protein>
    <submittedName>
        <fullName evidence="2">Uncharacterized protein</fullName>
    </submittedName>
</protein>
<keyword evidence="3" id="KW-1185">Reference proteome</keyword>
<dbReference type="Proteomes" id="UP001221757">
    <property type="component" value="Unassembled WGS sequence"/>
</dbReference>
<keyword evidence="1" id="KW-0472">Membrane</keyword>
<evidence type="ECO:0000313" key="3">
    <source>
        <dbReference type="Proteomes" id="UP001221757"/>
    </source>
</evidence>
<comment type="caution">
    <text evidence="2">The sequence shown here is derived from an EMBL/GenBank/DDBJ whole genome shotgun (WGS) entry which is preliminary data.</text>
</comment>
<proteinExistence type="predicted"/>
<dbReference type="AlphaFoldDB" id="A0AAD7C0N2"/>
<gene>
    <name evidence="2" type="ORF">B0H17DRAFT_503470</name>
</gene>
<reference evidence="2" key="1">
    <citation type="submission" date="2023-03" db="EMBL/GenBank/DDBJ databases">
        <title>Massive genome expansion in bonnet fungi (Mycena s.s.) driven by repeated elements and novel gene families across ecological guilds.</title>
        <authorList>
            <consortium name="Lawrence Berkeley National Laboratory"/>
            <person name="Harder C.B."/>
            <person name="Miyauchi S."/>
            <person name="Viragh M."/>
            <person name="Kuo A."/>
            <person name="Thoen E."/>
            <person name="Andreopoulos B."/>
            <person name="Lu D."/>
            <person name="Skrede I."/>
            <person name="Drula E."/>
            <person name="Henrissat B."/>
            <person name="Morin E."/>
            <person name="Kohler A."/>
            <person name="Barry K."/>
            <person name="LaButti K."/>
            <person name="Morin E."/>
            <person name="Salamov A."/>
            <person name="Lipzen A."/>
            <person name="Mereny Z."/>
            <person name="Hegedus B."/>
            <person name="Baldrian P."/>
            <person name="Stursova M."/>
            <person name="Weitz H."/>
            <person name="Taylor A."/>
            <person name="Grigoriev I.V."/>
            <person name="Nagy L.G."/>
            <person name="Martin F."/>
            <person name="Kauserud H."/>
        </authorList>
    </citation>
    <scope>NUCLEOTIDE SEQUENCE</scope>
    <source>
        <strain evidence="2">CBHHK067</strain>
    </source>
</reference>
<sequence>MVGAPQWFTTCVMAFPPWTIFPAYLANCQQHRRMSLECFCRLCFIANVPKKLKIKIKLKRCVYITETFQGRIIKPNMQELAVCRV</sequence>
<feature type="transmembrane region" description="Helical" evidence="1">
    <location>
        <begin position="6"/>
        <end position="26"/>
    </location>
</feature>
<dbReference type="EMBL" id="JARKIE010000462">
    <property type="protein sequence ID" value="KAJ7636176.1"/>
    <property type="molecule type" value="Genomic_DNA"/>
</dbReference>
<organism evidence="2 3">
    <name type="scientific">Mycena rosella</name>
    <name type="common">Pink bonnet</name>
    <name type="synonym">Agaricus rosellus</name>
    <dbReference type="NCBI Taxonomy" id="1033263"/>
    <lineage>
        <taxon>Eukaryota</taxon>
        <taxon>Fungi</taxon>
        <taxon>Dikarya</taxon>
        <taxon>Basidiomycota</taxon>
        <taxon>Agaricomycotina</taxon>
        <taxon>Agaricomycetes</taxon>
        <taxon>Agaricomycetidae</taxon>
        <taxon>Agaricales</taxon>
        <taxon>Marasmiineae</taxon>
        <taxon>Mycenaceae</taxon>
        <taxon>Mycena</taxon>
    </lineage>
</organism>